<evidence type="ECO:0000313" key="2">
    <source>
        <dbReference type="EMBL" id="TDL15750.1"/>
    </source>
</evidence>
<dbReference type="SUPFAM" id="SSF81606">
    <property type="entry name" value="PP2C-like"/>
    <property type="match status" value="1"/>
</dbReference>
<dbReference type="PROSITE" id="PS51746">
    <property type="entry name" value="PPM_2"/>
    <property type="match status" value="1"/>
</dbReference>
<name>A0A4Y7PMR2_9AGAM</name>
<dbReference type="OrthoDB" id="420076at2759"/>
<feature type="domain" description="PPM-type phosphatase" evidence="1">
    <location>
        <begin position="28"/>
        <end position="401"/>
    </location>
</feature>
<dbReference type="EMBL" id="ML170263">
    <property type="protein sequence ID" value="TDL15750.1"/>
    <property type="molecule type" value="Genomic_DNA"/>
</dbReference>
<dbReference type="InterPro" id="IPR036457">
    <property type="entry name" value="PPM-type-like_dom_sf"/>
</dbReference>
<dbReference type="PANTHER" id="PTHR13832:SF792">
    <property type="entry name" value="GM14286P"/>
    <property type="match status" value="1"/>
</dbReference>
<organism evidence="2 3">
    <name type="scientific">Rickenella mellea</name>
    <dbReference type="NCBI Taxonomy" id="50990"/>
    <lineage>
        <taxon>Eukaryota</taxon>
        <taxon>Fungi</taxon>
        <taxon>Dikarya</taxon>
        <taxon>Basidiomycota</taxon>
        <taxon>Agaricomycotina</taxon>
        <taxon>Agaricomycetes</taxon>
        <taxon>Hymenochaetales</taxon>
        <taxon>Rickenellaceae</taxon>
        <taxon>Rickenella</taxon>
    </lineage>
</organism>
<dbReference type="SMART" id="SM00332">
    <property type="entry name" value="PP2Cc"/>
    <property type="match status" value="1"/>
</dbReference>
<dbReference type="GO" id="GO:0004741">
    <property type="term" value="F:[pyruvate dehydrogenase (acetyl-transferring)]-phosphatase activity"/>
    <property type="evidence" value="ECO:0007669"/>
    <property type="project" value="TreeGrafter"/>
</dbReference>
<dbReference type="VEuPathDB" id="FungiDB:BD410DRAFT_796072"/>
<gene>
    <name evidence="2" type="ORF">BD410DRAFT_796072</name>
</gene>
<proteinExistence type="predicted"/>
<reference evidence="2 3" key="1">
    <citation type="submission" date="2018-06" db="EMBL/GenBank/DDBJ databases">
        <title>A transcriptomic atlas of mushroom development highlights an independent origin of complex multicellularity.</title>
        <authorList>
            <consortium name="DOE Joint Genome Institute"/>
            <person name="Krizsan K."/>
            <person name="Almasi E."/>
            <person name="Merenyi Z."/>
            <person name="Sahu N."/>
            <person name="Viragh M."/>
            <person name="Koszo T."/>
            <person name="Mondo S."/>
            <person name="Kiss B."/>
            <person name="Balint B."/>
            <person name="Kues U."/>
            <person name="Barry K."/>
            <person name="Hegedus J.C."/>
            <person name="Henrissat B."/>
            <person name="Johnson J."/>
            <person name="Lipzen A."/>
            <person name="Ohm R."/>
            <person name="Nagy I."/>
            <person name="Pangilinan J."/>
            <person name="Yan J."/>
            <person name="Xiong Y."/>
            <person name="Grigoriev I.V."/>
            <person name="Hibbett D.S."/>
            <person name="Nagy L.G."/>
        </authorList>
    </citation>
    <scope>NUCLEOTIDE SEQUENCE [LARGE SCALE GENOMIC DNA]</scope>
    <source>
        <strain evidence="2 3">SZMC22713</strain>
    </source>
</reference>
<dbReference type="CDD" id="cd00143">
    <property type="entry name" value="PP2Cc"/>
    <property type="match status" value="1"/>
</dbReference>
<accession>A0A4Y7PMR2</accession>
<dbReference type="InterPro" id="IPR001932">
    <property type="entry name" value="PPM-type_phosphatase-like_dom"/>
</dbReference>
<dbReference type="STRING" id="50990.A0A4Y7PMR2"/>
<dbReference type="AlphaFoldDB" id="A0A4Y7PMR2"/>
<dbReference type="Pfam" id="PF00481">
    <property type="entry name" value="PP2C"/>
    <property type="match status" value="1"/>
</dbReference>
<sequence length="405" mass="44693">MHRDPPQNFQIPEPSVDVDGILRSLEQRHVVDTVSGTIRYDISEFDCNKPSEDSHAEMTNVGPTGAWSFFSVFDGHNGQGTSTYLRDNLHNSLLSNLTNHDPASGEAFDNVIKDTFKSLDERIVNGLLGEVFKSKSRANAVRALGPAMAGSAALLTMYDAETRLLRVALAGDVRAVLGRRTSTSTDHTSSSESKYKVHLLSKDQNGLNPAEKSRIEALHPNEPDLIQGKRVAGIAVSRSFGDGLWKWPLDVQGRLHKEYLGREPFGCVKTPPYLIAEPEVTTAQIRRGDFMIIATDGLWDALSNEEAVGLVGAWLDDMNKKEHPIERNALPVGPGEEDKTENYGGWHAKKLFMNIDENAATHLIRNALGGADRDLTEALMSIGTPRSRYYMDDITVTVVFFGDFE</sequence>
<dbReference type="InterPro" id="IPR015655">
    <property type="entry name" value="PP2C"/>
</dbReference>
<dbReference type="GO" id="GO:0005739">
    <property type="term" value="C:mitochondrion"/>
    <property type="evidence" value="ECO:0007669"/>
    <property type="project" value="TreeGrafter"/>
</dbReference>
<dbReference type="Proteomes" id="UP000294933">
    <property type="component" value="Unassembled WGS sequence"/>
</dbReference>
<dbReference type="PANTHER" id="PTHR13832">
    <property type="entry name" value="PROTEIN PHOSPHATASE 2C"/>
    <property type="match status" value="1"/>
</dbReference>
<evidence type="ECO:0000313" key="3">
    <source>
        <dbReference type="Proteomes" id="UP000294933"/>
    </source>
</evidence>
<evidence type="ECO:0000259" key="1">
    <source>
        <dbReference type="PROSITE" id="PS51746"/>
    </source>
</evidence>
<keyword evidence="3" id="KW-1185">Reference proteome</keyword>
<protein>
    <submittedName>
        <fullName evidence="2">Protein serine/threonine phosphatase 2C</fullName>
    </submittedName>
</protein>
<dbReference type="Gene3D" id="3.60.40.10">
    <property type="entry name" value="PPM-type phosphatase domain"/>
    <property type="match status" value="1"/>
</dbReference>